<gene>
    <name evidence="1" type="primary">93</name>
    <name evidence="1" type="ORF">SEA_HIYAA_93</name>
</gene>
<accession>A0A3S9U8T2</accession>
<reference evidence="1 2" key="1">
    <citation type="submission" date="2018-12" db="EMBL/GenBank/DDBJ databases">
        <authorList>
            <person name="Lieu J.K."/>
            <person name="Tian C.Z."/>
            <person name="Hsaio W.J."/>
            <person name="Shaffer C.D."/>
            <person name="Weston-Hafer K.A."/>
            <person name="Russell D.A."/>
            <person name="Pope W.H."/>
            <person name="Jacobs-Sera D."/>
            <person name="Hendrix R.W."/>
            <person name="Hatfull G.F."/>
        </authorList>
    </citation>
    <scope>NUCLEOTIDE SEQUENCE [LARGE SCALE GENOMIC DNA]</scope>
</reference>
<name>A0A3S9U8T2_9CAUD</name>
<dbReference type="RefSeq" id="YP_009818528.1">
    <property type="nucleotide sequence ID" value="NC_048139.1"/>
</dbReference>
<keyword evidence="2" id="KW-1185">Reference proteome</keyword>
<evidence type="ECO:0000313" key="1">
    <source>
        <dbReference type="EMBL" id="AZS06732.1"/>
    </source>
</evidence>
<sequence>MLRPEEQDLARIVCFLCEDGVKDHLNALAGPDGLFAQLVWKGTDALTPGSRRSSSDPVVKMSKVTAPSPVNLGAANLLGAGGVVQTLQRWVRMWYAELGFREPIWRGQLHYVVLLAPGGDQVRRPGQLDNTVKALLNNLPWACEHRADFGDFRHEVRKFVEDAEMAVDPTREKRARVQVGKCPADVDGLVCGHMLEADPMAPAIRCPNCGTRWQRNQWVDLAQVVRNNLG</sequence>
<proteinExistence type="predicted"/>
<organism evidence="1 2">
    <name type="scientific">Streptomyces phage Hiyaa</name>
    <dbReference type="NCBI Taxonomy" id="2499072"/>
    <lineage>
        <taxon>Viruses</taxon>
        <taxon>Duplodnaviria</taxon>
        <taxon>Heunggongvirae</taxon>
        <taxon>Uroviricota</taxon>
        <taxon>Caudoviricetes</taxon>
        <taxon>Hiyaavirus</taxon>
        <taxon>Hiyaavirus hiyaa</taxon>
    </lineage>
</organism>
<evidence type="ECO:0000313" key="2">
    <source>
        <dbReference type="Proteomes" id="UP000287372"/>
    </source>
</evidence>
<dbReference type="KEGG" id="vg:55009871"/>
<protein>
    <submittedName>
        <fullName evidence="1">Uncharacterized protein</fullName>
    </submittedName>
</protein>
<dbReference type="EMBL" id="MK279841">
    <property type="protein sequence ID" value="AZS06732.1"/>
    <property type="molecule type" value="Genomic_DNA"/>
</dbReference>
<dbReference type="Proteomes" id="UP000287372">
    <property type="component" value="Segment"/>
</dbReference>
<dbReference type="GeneID" id="55009871"/>